<gene>
    <name evidence="8" type="ORF">E7Z73_07650</name>
</gene>
<proteinExistence type="predicted"/>
<evidence type="ECO:0000256" key="7">
    <source>
        <dbReference type="ARBA" id="ARBA00023237"/>
    </source>
</evidence>
<keyword evidence="5" id="KW-0732">Signal</keyword>
<dbReference type="Gene3D" id="2.160.20.10">
    <property type="entry name" value="Single-stranded right-handed beta-helix, Pectin lyase-like"/>
    <property type="match status" value="1"/>
</dbReference>
<reference evidence="8" key="1">
    <citation type="submission" date="2019-04" db="EMBL/GenBank/DDBJ databases">
        <title>Evolution of Biomass-Degrading Anaerobic Consortia Revealed by Metagenomics.</title>
        <authorList>
            <person name="Peng X."/>
        </authorList>
    </citation>
    <scope>NUCLEOTIDE SEQUENCE</scope>
    <source>
        <strain evidence="8">SIG12</strain>
    </source>
</reference>
<dbReference type="AlphaFoldDB" id="A0A8T3VGI5"/>
<keyword evidence="6" id="KW-0472">Membrane</keyword>
<dbReference type="EMBL" id="SUTE01000059">
    <property type="protein sequence ID" value="MBE6505595.1"/>
    <property type="molecule type" value="Genomic_DNA"/>
</dbReference>
<dbReference type="InterPro" id="IPR003368">
    <property type="entry name" value="POMP_repeat"/>
</dbReference>
<evidence type="ECO:0008006" key="10">
    <source>
        <dbReference type="Google" id="ProtNLM"/>
    </source>
</evidence>
<evidence type="ECO:0000256" key="5">
    <source>
        <dbReference type="ARBA" id="ARBA00022729"/>
    </source>
</evidence>
<accession>A0A8T3VGI5</accession>
<evidence type="ECO:0000256" key="1">
    <source>
        <dbReference type="ARBA" id="ARBA00004196"/>
    </source>
</evidence>
<protein>
    <recommendedName>
        <fullName evidence="10">Polymorphic outer membrane protein repeat-containing protein</fullName>
    </recommendedName>
</protein>
<dbReference type="InterPro" id="IPR012334">
    <property type="entry name" value="Pectin_lyas_fold"/>
</dbReference>
<evidence type="ECO:0000313" key="8">
    <source>
        <dbReference type="EMBL" id="MBE6505595.1"/>
    </source>
</evidence>
<sequence>MKIKEILIICIIIMCCIFSLQAVSAADDANTSHDTVLTSTNVSVYTLPNLDDSLQSGSVNAGTFSDLQDDIKNGGSITLNRNYTYNSSSDSSLAGGITISKDTTIDGNGNVIIDANHLARVFTIAKGTTVTLKGITFINANPTSGHGGSIFAPGVVHIDNCIFINNTANYANGGAVCLAGLGSTINNSYFEGNKAINNGKDSNGAAGAVFINANNTQISNSIFIKNMAGLNGGAIGSSAMRIENCTITNCIINNNTANGSAGGVGMQSKNFHIYNSTFKYNEAKGLFNDITTSPYYPGNGGGMVMRGWDSYAYNCTFIGNIANQHGGGVYSTNTSYNPINNNTGFELCIFINNTAGSNGGAVDWAAGSTHGYILDSIFTNNTARRSGGAVHWSGHYGTISNSTFTHNNATGEVT</sequence>
<evidence type="ECO:0000256" key="4">
    <source>
        <dbReference type="ARBA" id="ARBA00022525"/>
    </source>
</evidence>
<comment type="caution">
    <text evidence="8">The sequence shown here is derived from an EMBL/GenBank/DDBJ whole genome shotgun (WGS) entry which is preliminary data.</text>
</comment>
<keyword evidence="4" id="KW-0964">Secreted</keyword>
<comment type="subcellular location">
    <subcellularLocation>
        <location evidence="1">Cell envelope</location>
    </subcellularLocation>
    <subcellularLocation>
        <location evidence="2">Cell outer membrane</location>
    </subcellularLocation>
    <subcellularLocation>
        <location evidence="3">Secreted</location>
    </subcellularLocation>
</comment>
<keyword evidence="7" id="KW-0998">Cell outer membrane</keyword>
<name>A0A8T3VGI5_9EURY</name>
<dbReference type="Pfam" id="PF02415">
    <property type="entry name" value="Chlam_PMP"/>
    <property type="match status" value="3"/>
</dbReference>
<evidence type="ECO:0000256" key="2">
    <source>
        <dbReference type="ARBA" id="ARBA00004442"/>
    </source>
</evidence>
<dbReference type="SMART" id="SM00710">
    <property type="entry name" value="PbH1"/>
    <property type="match status" value="6"/>
</dbReference>
<organism evidence="8 9">
    <name type="scientific">Methanobrevibacter millerae</name>
    <dbReference type="NCBI Taxonomy" id="230361"/>
    <lineage>
        <taxon>Archaea</taxon>
        <taxon>Methanobacteriati</taxon>
        <taxon>Methanobacteriota</taxon>
        <taxon>Methanomada group</taxon>
        <taxon>Methanobacteria</taxon>
        <taxon>Methanobacteriales</taxon>
        <taxon>Methanobacteriaceae</taxon>
        <taxon>Methanobrevibacter</taxon>
    </lineage>
</organism>
<feature type="non-terminal residue" evidence="8">
    <location>
        <position position="414"/>
    </location>
</feature>
<evidence type="ECO:0000256" key="3">
    <source>
        <dbReference type="ARBA" id="ARBA00004613"/>
    </source>
</evidence>
<dbReference type="PANTHER" id="PTHR11319:SF35">
    <property type="entry name" value="OUTER MEMBRANE PROTEIN PMPC-RELATED"/>
    <property type="match status" value="1"/>
</dbReference>
<dbReference type="InterPro" id="IPR006626">
    <property type="entry name" value="PbH1"/>
</dbReference>
<evidence type="ECO:0000256" key="6">
    <source>
        <dbReference type="ARBA" id="ARBA00023136"/>
    </source>
</evidence>
<evidence type="ECO:0000313" key="9">
    <source>
        <dbReference type="Proteomes" id="UP000762703"/>
    </source>
</evidence>
<dbReference type="InterPro" id="IPR011050">
    <property type="entry name" value="Pectin_lyase_fold/virulence"/>
</dbReference>
<dbReference type="Proteomes" id="UP000762703">
    <property type="component" value="Unassembled WGS sequence"/>
</dbReference>
<dbReference type="PANTHER" id="PTHR11319">
    <property type="entry name" value="G PROTEIN-COUPLED RECEPTOR-RELATED"/>
    <property type="match status" value="1"/>
</dbReference>
<dbReference type="GO" id="GO:0005576">
    <property type="term" value="C:extracellular region"/>
    <property type="evidence" value="ECO:0007669"/>
    <property type="project" value="UniProtKB-SubCell"/>
</dbReference>
<dbReference type="SUPFAM" id="SSF51126">
    <property type="entry name" value="Pectin lyase-like"/>
    <property type="match status" value="1"/>
</dbReference>